<sequence>MSKRLKITIDGQALYADLCEGEAPGAVAALERAGGFESVLFAADVCYGELTFATPASDYWDEQNVQEETLPGDVTFYNDWSAVCIFTQRMEQFAPGAKVAQVRPDDLPAFQELYARVWRRQGARLRCEVVECDDATGAERHLGPAITPRRVAAPAVARFEALLREIWLERPVELDDMVERNATTGRELGVWAYAWGELVNLSDMLLVLMHMARQKNGGVRTLRAVAAEQCRFFSDVFGSSAHMVDTRLILAEAASYLEGAETYEAFVELARAVQLWVLQMSFWCDMELPWDVMSRTLHEAWNPDVPAAGERRGRTGKGGRKGEGKPKKHKKDKKHRGKKDKGAGKRKDKGAEKRKDKGAEKGRKLKVKVGEGRKAQRDGAEAGK</sequence>
<evidence type="ECO:0000313" key="2">
    <source>
        <dbReference type="EMBL" id="NMF26470.1"/>
    </source>
</evidence>
<dbReference type="Proteomes" id="UP000565613">
    <property type="component" value="Unassembled WGS sequence"/>
</dbReference>
<feature type="region of interest" description="Disordered" evidence="1">
    <location>
        <begin position="304"/>
        <end position="384"/>
    </location>
</feature>
<evidence type="ECO:0000256" key="1">
    <source>
        <dbReference type="SAM" id="MobiDB-lite"/>
    </source>
</evidence>
<dbReference type="Gene3D" id="2.40.100.20">
    <property type="match status" value="1"/>
</dbReference>
<gene>
    <name evidence="2" type="ORF">HF885_08520</name>
</gene>
<feature type="compositionally biased region" description="Basic and acidic residues" evidence="1">
    <location>
        <begin position="340"/>
        <end position="384"/>
    </location>
</feature>
<organism evidence="2 3">
    <name type="scientific">Parafannyhessea umbonata</name>
    <dbReference type="NCBI Taxonomy" id="604330"/>
    <lineage>
        <taxon>Bacteria</taxon>
        <taxon>Bacillati</taxon>
        <taxon>Actinomycetota</taxon>
        <taxon>Coriobacteriia</taxon>
        <taxon>Coriobacteriales</taxon>
        <taxon>Atopobiaceae</taxon>
        <taxon>Parafannyhessea</taxon>
    </lineage>
</organism>
<protein>
    <submittedName>
        <fullName evidence="2">Uncharacterized protein</fullName>
    </submittedName>
</protein>
<proteinExistence type="predicted"/>
<comment type="caution">
    <text evidence="2">The sequence shown here is derived from an EMBL/GenBank/DDBJ whole genome shotgun (WGS) entry which is preliminary data.</text>
</comment>
<dbReference type="EMBL" id="JABAGR010000008">
    <property type="protein sequence ID" value="NMF26470.1"/>
    <property type="molecule type" value="Genomic_DNA"/>
</dbReference>
<accession>A0A7X9Y1F5</accession>
<reference evidence="2 3" key="1">
    <citation type="submission" date="2020-04" db="EMBL/GenBank/DDBJ databases">
        <authorList>
            <person name="Hitch T.C.A."/>
            <person name="Wylensek D."/>
            <person name="Clavel T."/>
        </authorList>
    </citation>
    <scope>NUCLEOTIDE SEQUENCE [LARGE SCALE GENOMIC DNA]</scope>
    <source>
        <strain evidence="2 3">105184</strain>
    </source>
</reference>
<dbReference type="AlphaFoldDB" id="A0A7X9Y1F5"/>
<name>A0A7X9Y1F5_9ACTN</name>
<feature type="compositionally biased region" description="Basic residues" evidence="1">
    <location>
        <begin position="326"/>
        <end position="339"/>
    </location>
</feature>
<evidence type="ECO:0000313" key="3">
    <source>
        <dbReference type="Proteomes" id="UP000565613"/>
    </source>
</evidence>
<dbReference type="RefSeq" id="WP_170104517.1">
    <property type="nucleotide sequence ID" value="NZ_JABAGR010000008.1"/>
</dbReference>